<dbReference type="AlphaFoldDB" id="A0A966G1Q2"/>
<organism evidence="2 3">
    <name type="scientific">Microcystis aeruginosa G11-04</name>
    <dbReference type="NCBI Taxonomy" id="2685956"/>
    <lineage>
        <taxon>Bacteria</taxon>
        <taxon>Bacillati</taxon>
        <taxon>Cyanobacteriota</taxon>
        <taxon>Cyanophyceae</taxon>
        <taxon>Oscillatoriophycideae</taxon>
        <taxon>Chroococcales</taxon>
        <taxon>Microcystaceae</taxon>
        <taxon>Microcystis</taxon>
    </lineage>
</organism>
<dbReference type="Gene3D" id="2.130.10.10">
    <property type="entry name" value="YVTN repeat-like/Quinoprotein amine dehydrogenase"/>
    <property type="match status" value="1"/>
</dbReference>
<dbReference type="Proteomes" id="UP000799330">
    <property type="component" value="Unassembled WGS sequence"/>
</dbReference>
<feature type="transmembrane region" description="Helical" evidence="1">
    <location>
        <begin position="7"/>
        <end position="24"/>
    </location>
</feature>
<dbReference type="InterPro" id="IPR015943">
    <property type="entry name" value="WD40/YVTN_repeat-like_dom_sf"/>
</dbReference>
<protein>
    <submittedName>
        <fullName evidence="2">Uncharacterized protein</fullName>
    </submittedName>
</protein>
<gene>
    <name evidence="2" type="ORF">GPJ16_17190</name>
</gene>
<dbReference type="InterPro" id="IPR036322">
    <property type="entry name" value="WD40_repeat_dom_sf"/>
</dbReference>
<evidence type="ECO:0000313" key="3">
    <source>
        <dbReference type="Proteomes" id="UP000799330"/>
    </source>
</evidence>
<comment type="caution">
    <text evidence="2">The sequence shown here is derived from an EMBL/GenBank/DDBJ whole genome shotgun (WGS) entry which is preliminary data.</text>
</comment>
<evidence type="ECO:0000256" key="1">
    <source>
        <dbReference type="SAM" id="Phobius"/>
    </source>
</evidence>
<reference evidence="2" key="1">
    <citation type="journal article" date="2019" name="Mol. Ecol.">
        <title>Genome evolution and host-microbiome shifts correspond with intraspecific niche divergence within harmful algal bloom-forming Microcystis aeruginosa.</title>
        <authorList>
            <person name="Jackrel S.L."/>
            <person name="White J.D."/>
            <person name="Evans J.T."/>
            <person name="Buffin K."/>
            <person name="Hayden K."/>
            <person name="Sarnelle O."/>
            <person name="Denef V.J."/>
        </authorList>
    </citation>
    <scope>NUCLEOTIDE SEQUENCE</scope>
    <source>
        <strain evidence="2">G11-04</strain>
    </source>
</reference>
<dbReference type="SUPFAM" id="SSF50978">
    <property type="entry name" value="WD40 repeat-like"/>
    <property type="match status" value="1"/>
</dbReference>
<keyword evidence="1" id="KW-0472">Membrane</keyword>
<sequence>MREKFQLIALKIIIVILGIIGILLSHNPIQRNNLEAGMTRTIAYQIIGNRSGQIIVKSKTTGEVIYNFHMATGVVVREILLLADGKTLVTSQKDRAAFWDLETGRQLATFPQRIYGFSHNEKKFLTYSEGKLRLYNYPKLTLACQLENVTTVGPEKFVFSANDHFLAVLFATGRPESDEYYPGTGPLRRSIRYSKLFDVNNCQENEEFSKLRIFQLGKFSSNSQFYDIENYPHYVESERRYVTANWRFDLMTNKLQKL</sequence>
<evidence type="ECO:0000313" key="2">
    <source>
        <dbReference type="EMBL" id="NCS58541.1"/>
    </source>
</evidence>
<keyword evidence="1" id="KW-0812">Transmembrane</keyword>
<proteinExistence type="predicted"/>
<name>A0A966G1Q2_MICAE</name>
<accession>A0A966G1Q2</accession>
<dbReference type="EMBL" id="JAADAI010000256">
    <property type="protein sequence ID" value="NCS58541.1"/>
    <property type="molecule type" value="Genomic_DNA"/>
</dbReference>
<keyword evidence="1" id="KW-1133">Transmembrane helix</keyword>